<feature type="chain" id="PRO_5026759011" description="TP-1001-like C-terminal domain-containing protein" evidence="1">
    <location>
        <begin position="21"/>
        <end position="351"/>
    </location>
</feature>
<dbReference type="KEGG" id="trz:GWP43_13745"/>
<feature type="domain" description="TP-1001-like C-terminal" evidence="2">
    <location>
        <begin position="147"/>
        <end position="338"/>
    </location>
</feature>
<sequence length="351" mass="38016">MKKLFFLVSIICALCGAGCAGFSKQPIFTEIIGEEAEPVKIVKTVRTETNTIQMYFTGTTEFLSAEIFIPETGETQTCSVEPMDIPNDFTDSEGKSGKADTYTAFALTPTAPIGIGTPFVLRGSVSDTKHSVLDFALPFEGANTRPAKLRITEIRPLYSSKPKSEFIEFIVMESGNLSSITITNVGDKQNPHYHFPAAEVSAGETIVYHWRSVEEGIRDELTAKTISGGTQSCPAARDFWGPYTSIPKRNANVILIKAGVNGDIQDAILYCTEKEFAKRGAAHAWNDEELGREAEAAVASGVWRGGAVLKSAVIAPITASKSLVRDAKSGINKAESWALRDSKKVTMGKPY</sequence>
<keyword evidence="1" id="KW-0732">Signal</keyword>
<reference evidence="3 4" key="1">
    <citation type="submission" date="2020-01" db="EMBL/GenBank/DDBJ databases">
        <title>Complete genome sequence of a human oral phylogroup 1 Treponema sp. strain ATCC 700766, originally isolated from periodontitis dental plaque.</title>
        <authorList>
            <person name="Chan Y."/>
            <person name="Huo Y.-B."/>
            <person name="Yu X.-L."/>
            <person name="Zeng H."/>
            <person name="Leung W.-K."/>
            <person name="Watt R.M."/>
        </authorList>
    </citation>
    <scope>NUCLEOTIDE SEQUENCE [LARGE SCALE GENOMIC DNA]</scope>
    <source>
        <strain evidence="3 4">OMZ 804</strain>
    </source>
</reference>
<proteinExistence type="predicted"/>
<dbReference type="Pfam" id="PF26342">
    <property type="entry name" value="TP_1001_2nd"/>
    <property type="match status" value="1"/>
</dbReference>
<dbReference type="EMBL" id="CP048020">
    <property type="protein sequence ID" value="QHX44345.1"/>
    <property type="molecule type" value="Genomic_DNA"/>
</dbReference>
<name>A0A6P1Y4B8_9SPIR</name>
<evidence type="ECO:0000256" key="1">
    <source>
        <dbReference type="SAM" id="SignalP"/>
    </source>
</evidence>
<protein>
    <recommendedName>
        <fullName evidence="2">TP-1001-like C-terminal domain-containing protein</fullName>
    </recommendedName>
</protein>
<evidence type="ECO:0000313" key="4">
    <source>
        <dbReference type="Proteomes" id="UP000464374"/>
    </source>
</evidence>
<evidence type="ECO:0000313" key="3">
    <source>
        <dbReference type="EMBL" id="QHX44345.1"/>
    </source>
</evidence>
<dbReference type="AlphaFoldDB" id="A0A6P1Y4B8"/>
<accession>A0A6P1Y4B8</accession>
<gene>
    <name evidence="3" type="ORF">GWP43_13745</name>
</gene>
<dbReference type="InterPro" id="IPR058683">
    <property type="entry name" value="TP_1001-like_C"/>
</dbReference>
<dbReference type="Proteomes" id="UP000464374">
    <property type="component" value="Chromosome"/>
</dbReference>
<feature type="signal peptide" evidence="1">
    <location>
        <begin position="1"/>
        <end position="20"/>
    </location>
</feature>
<evidence type="ECO:0000259" key="2">
    <source>
        <dbReference type="Pfam" id="PF26342"/>
    </source>
</evidence>
<organism evidence="3 4">
    <name type="scientific">Treponema vincentii</name>
    <dbReference type="NCBI Taxonomy" id="69710"/>
    <lineage>
        <taxon>Bacteria</taxon>
        <taxon>Pseudomonadati</taxon>
        <taxon>Spirochaetota</taxon>
        <taxon>Spirochaetia</taxon>
        <taxon>Spirochaetales</taxon>
        <taxon>Treponemataceae</taxon>
        <taxon>Treponema</taxon>
    </lineage>
</organism>
<dbReference type="RefSeq" id="WP_162664619.1">
    <property type="nucleotide sequence ID" value="NZ_CP048020.1"/>
</dbReference>